<keyword evidence="2" id="KW-0203">Cytokinin biosynthesis</keyword>
<organism evidence="3 4">
    <name type="scientific">Vagococcus humatus</name>
    <dbReference type="NCBI Taxonomy" id="1889241"/>
    <lineage>
        <taxon>Bacteria</taxon>
        <taxon>Bacillati</taxon>
        <taxon>Bacillota</taxon>
        <taxon>Bacilli</taxon>
        <taxon>Lactobacillales</taxon>
        <taxon>Enterococcaceae</taxon>
        <taxon>Vagococcus</taxon>
    </lineage>
</organism>
<dbReference type="Gene3D" id="3.40.50.450">
    <property type="match status" value="1"/>
</dbReference>
<comment type="caution">
    <text evidence="3">The sequence shown here is derived from an EMBL/GenBank/DDBJ whole genome shotgun (WGS) entry which is preliminary data.</text>
</comment>
<evidence type="ECO:0000256" key="2">
    <source>
        <dbReference type="RuleBase" id="RU363015"/>
    </source>
</evidence>
<accession>A0A429Z7N1</accession>
<name>A0A429Z7N1_9ENTE</name>
<dbReference type="InterPro" id="IPR005269">
    <property type="entry name" value="LOG"/>
</dbReference>
<gene>
    <name evidence="3" type="ORF">C7P63_01015</name>
</gene>
<keyword evidence="2" id="KW-0378">Hydrolase</keyword>
<dbReference type="GO" id="GO:0009691">
    <property type="term" value="P:cytokinin biosynthetic process"/>
    <property type="evidence" value="ECO:0007669"/>
    <property type="project" value="UniProtKB-UniRule"/>
</dbReference>
<evidence type="ECO:0000313" key="3">
    <source>
        <dbReference type="EMBL" id="RST89688.1"/>
    </source>
</evidence>
<dbReference type="OrthoDB" id="9801098at2"/>
<sequence>MKNIAVYCGSSPGNQPIYAKAATELGQWLVQHQLGLVYGGSKIGLMGKLAQTVLNQQGFVLGVMPQHLANKEIALEGLSEFISVPDMHTRKKIMMDRSDGFIALPGGCGTMEEIFEVITWSQIGLHQKPFAFYNVAGYYDFLGNFLDYMVKEGFTKKELREAIFISDSLSDIYQHFQHTGTPLEKDFSKVSTLF</sequence>
<protein>
    <recommendedName>
        <fullName evidence="2">Cytokinin riboside 5'-monophosphate phosphoribohydrolase</fullName>
        <ecNumber evidence="2">3.2.2.n1</ecNumber>
    </recommendedName>
</protein>
<comment type="similarity">
    <text evidence="1 2">Belongs to the LOG family.</text>
</comment>
<dbReference type="SUPFAM" id="SSF102405">
    <property type="entry name" value="MCP/YpsA-like"/>
    <property type="match status" value="1"/>
</dbReference>
<dbReference type="RefSeq" id="WP_125942299.1">
    <property type="nucleotide sequence ID" value="NZ_PXZH01000001.1"/>
</dbReference>
<dbReference type="PANTHER" id="PTHR31223">
    <property type="entry name" value="LOG FAMILY PROTEIN YJL055W"/>
    <property type="match status" value="1"/>
</dbReference>
<dbReference type="GO" id="GO:0005829">
    <property type="term" value="C:cytosol"/>
    <property type="evidence" value="ECO:0007669"/>
    <property type="project" value="TreeGrafter"/>
</dbReference>
<dbReference type="AlphaFoldDB" id="A0A429Z7N1"/>
<dbReference type="Pfam" id="PF03641">
    <property type="entry name" value="Lysine_decarbox"/>
    <property type="match status" value="1"/>
</dbReference>
<dbReference type="GO" id="GO:0016799">
    <property type="term" value="F:hydrolase activity, hydrolyzing N-glycosyl compounds"/>
    <property type="evidence" value="ECO:0007669"/>
    <property type="project" value="TreeGrafter"/>
</dbReference>
<keyword evidence="4" id="KW-1185">Reference proteome</keyword>
<dbReference type="Proteomes" id="UP000277864">
    <property type="component" value="Unassembled WGS sequence"/>
</dbReference>
<dbReference type="NCBIfam" id="TIGR00730">
    <property type="entry name" value="Rossman fold protein, TIGR00730 family"/>
    <property type="match status" value="1"/>
</dbReference>
<evidence type="ECO:0000256" key="1">
    <source>
        <dbReference type="ARBA" id="ARBA00006763"/>
    </source>
</evidence>
<proteinExistence type="inferred from homology"/>
<dbReference type="EC" id="3.2.2.n1" evidence="2"/>
<evidence type="ECO:0000313" key="4">
    <source>
        <dbReference type="Proteomes" id="UP000277864"/>
    </source>
</evidence>
<dbReference type="PANTHER" id="PTHR31223:SF70">
    <property type="entry name" value="LOG FAMILY PROTEIN YJL055W"/>
    <property type="match status" value="1"/>
</dbReference>
<reference evidence="3 4" key="1">
    <citation type="submission" date="2018-03" db="EMBL/GenBank/DDBJ databases">
        <authorList>
            <person name="Gulvik C.A."/>
        </authorList>
    </citation>
    <scope>NUCLEOTIDE SEQUENCE [LARGE SCALE GENOMIC DNA]</scope>
    <source>
        <strain evidence="3 4">JCM 31581</strain>
    </source>
</reference>
<dbReference type="InterPro" id="IPR031100">
    <property type="entry name" value="LOG_fam"/>
</dbReference>
<dbReference type="EMBL" id="PXZH01000001">
    <property type="protein sequence ID" value="RST89688.1"/>
    <property type="molecule type" value="Genomic_DNA"/>
</dbReference>